<comment type="caution">
    <text evidence="3">The sequence shown here is derived from an EMBL/GenBank/DDBJ whole genome shotgun (WGS) entry which is preliminary data.</text>
</comment>
<evidence type="ECO:0000313" key="4">
    <source>
        <dbReference type="Proteomes" id="UP001140217"/>
    </source>
</evidence>
<keyword evidence="1" id="KW-0472">Membrane</keyword>
<sequence length="425" mass="44767">MAASLALPVPALAALNSLSAQYPLDRLHYLLLQLVLLLLVPATATAAKWLERGESRHACVAQAPAATQAPVETQAESAAHASAAGAHTAAAGAHRYTAQCAELERRFLQLTASSDGDKADGTWTALATVREPYPVTVEGHAEKPFCFRVTFYAPTGPGTAFDLLSDVLRRPEWDELTEATRVVERLSATDALHYVKMRAVWPTAARDSLLLSHLARARTADGRPALLNVSQSAVDPRVPENTAAGIVRMEAGIAGQLVAAAPPDDLRRLGLPAAGPWCKVVQIADGDLKGWIPKSVVKFIATQALPRSLAKVCRQMADLPPAADSKLLADSNAPSPGSAHVLPAAQREPLPLPPPPPPPAVAAAAAAAAAGPVPAAGAPRRALISRAGWLRIAMRYAAPALIAAATSLLFHILAGRRGRWLRRRH</sequence>
<organism evidence="3 4">
    <name type="scientific">Coemansia javaensis</name>
    <dbReference type="NCBI Taxonomy" id="2761396"/>
    <lineage>
        <taxon>Eukaryota</taxon>
        <taxon>Fungi</taxon>
        <taxon>Fungi incertae sedis</taxon>
        <taxon>Zoopagomycota</taxon>
        <taxon>Kickxellomycotina</taxon>
        <taxon>Kickxellomycetes</taxon>
        <taxon>Kickxellales</taxon>
        <taxon>Kickxellaceae</taxon>
        <taxon>Coemansia</taxon>
    </lineage>
</organism>
<dbReference type="CDD" id="cd00177">
    <property type="entry name" value="START"/>
    <property type="match status" value="1"/>
</dbReference>
<keyword evidence="4" id="KW-1185">Reference proteome</keyword>
<dbReference type="PANTHER" id="PTHR19308:SF14">
    <property type="entry name" value="START DOMAIN-CONTAINING PROTEIN"/>
    <property type="match status" value="1"/>
</dbReference>
<reference evidence="3" key="1">
    <citation type="submission" date="2022-07" db="EMBL/GenBank/DDBJ databases">
        <title>Phylogenomic reconstructions and comparative analyses of Kickxellomycotina fungi.</title>
        <authorList>
            <person name="Reynolds N.K."/>
            <person name="Stajich J.E."/>
            <person name="Barry K."/>
            <person name="Grigoriev I.V."/>
            <person name="Crous P."/>
            <person name="Smith M.E."/>
        </authorList>
    </citation>
    <scope>NUCLEOTIDE SEQUENCE</scope>
    <source>
        <strain evidence="3">NBRC 105414</strain>
    </source>
</reference>
<evidence type="ECO:0000313" key="3">
    <source>
        <dbReference type="EMBL" id="KAJ2783987.1"/>
    </source>
</evidence>
<dbReference type="InterPro" id="IPR002913">
    <property type="entry name" value="START_lipid-bd_dom"/>
</dbReference>
<accession>A0A9W8HKS5</accession>
<proteinExistence type="predicted"/>
<dbReference type="Proteomes" id="UP001140217">
    <property type="component" value="Unassembled WGS sequence"/>
</dbReference>
<gene>
    <name evidence="3" type="ORF">H4R18_001379</name>
</gene>
<dbReference type="PANTHER" id="PTHR19308">
    <property type="entry name" value="PHOSPHATIDYLCHOLINE TRANSFER PROTEIN"/>
    <property type="match status" value="1"/>
</dbReference>
<feature type="domain" description="START" evidence="2">
    <location>
        <begin position="161"/>
        <end position="321"/>
    </location>
</feature>
<dbReference type="GO" id="GO:0008289">
    <property type="term" value="F:lipid binding"/>
    <property type="evidence" value="ECO:0007669"/>
    <property type="project" value="InterPro"/>
</dbReference>
<dbReference type="EMBL" id="JANBUL010000035">
    <property type="protein sequence ID" value="KAJ2783987.1"/>
    <property type="molecule type" value="Genomic_DNA"/>
</dbReference>
<dbReference type="Gene3D" id="3.30.530.20">
    <property type="match status" value="1"/>
</dbReference>
<keyword evidence="1" id="KW-0812">Transmembrane</keyword>
<evidence type="ECO:0000259" key="2">
    <source>
        <dbReference type="PROSITE" id="PS50848"/>
    </source>
</evidence>
<dbReference type="InterPro" id="IPR023393">
    <property type="entry name" value="START-like_dom_sf"/>
</dbReference>
<feature type="transmembrane region" description="Helical" evidence="1">
    <location>
        <begin position="396"/>
        <end position="414"/>
    </location>
</feature>
<evidence type="ECO:0000256" key="1">
    <source>
        <dbReference type="SAM" id="Phobius"/>
    </source>
</evidence>
<dbReference type="SUPFAM" id="SSF55961">
    <property type="entry name" value="Bet v1-like"/>
    <property type="match status" value="1"/>
</dbReference>
<dbReference type="Pfam" id="PF01852">
    <property type="entry name" value="START"/>
    <property type="match status" value="1"/>
</dbReference>
<dbReference type="InterPro" id="IPR051213">
    <property type="entry name" value="START_lipid_transfer"/>
</dbReference>
<keyword evidence="1" id="KW-1133">Transmembrane helix</keyword>
<dbReference type="AlphaFoldDB" id="A0A9W8HKS5"/>
<protein>
    <recommendedName>
        <fullName evidence="2">START domain-containing protein</fullName>
    </recommendedName>
</protein>
<dbReference type="PROSITE" id="PS50848">
    <property type="entry name" value="START"/>
    <property type="match status" value="1"/>
</dbReference>
<dbReference type="GO" id="GO:0005737">
    <property type="term" value="C:cytoplasm"/>
    <property type="evidence" value="ECO:0007669"/>
    <property type="project" value="UniProtKB-ARBA"/>
</dbReference>
<name>A0A9W8HKS5_9FUNG</name>
<dbReference type="OrthoDB" id="333905at2759"/>